<name>A0A075APQ8_ROZAC</name>
<dbReference type="Gene3D" id="1.25.40.10">
    <property type="entry name" value="Tetratricopeptide repeat domain"/>
    <property type="match status" value="1"/>
</dbReference>
<dbReference type="Proteomes" id="UP000030755">
    <property type="component" value="Unassembled WGS sequence"/>
</dbReference>
<reference evidence="1 2" key="1">
    <citation type="journal article" date="2013" name="Curr. Biol.">
        <title>Shared signatures of parasitism and phylogenomics unite Cryptomycota and microsporidia.</title>
        <authorList>
            <person name="James T.Y."/>
            <person name="Pelin A."/>
            <person name="Bonen L."/>
            <person name="Ahrendt S."/>
            <person name="Sain D."/>
            <person name="Corradi N."/>
            <person name="Stajich J.E."/>
        </authorList>
    </citation>
    <scope>NUCLEOTIDE SEQUENCE [LARGE SCALE GENOMIC DNA]</scope>
    <source>
        <strain evidence="1 2">CSF55</strain>
    </source>
</reference>
<dbReference type="PANTHER" id="PTHR43628:SF1">
    <property type="entry name" value="CHITIN SYNTHASE REGULATORY FACTOR 2-RELATED"/>
    <property type="match status" value="1"/>
</dbReference>
<evidence type="ECO:0000313" key="2">
    <source>
        <dbReference type="Proteomes" id="UP000030755"/>
    </source>
</evidence>
<accession>A0A075APQ8</accession>
<dbReference type="OrthoDB" id="2384430at2759"/>
<keyword evidence="2" id="KW-1185">Reference proteome</keyword>
<dbReference type="InterPro" id="IPR011990">
    <property type="entry name" value="TPR-like_helical_dom_sf"/>
</dbReference>
<dbReference type="InterPro" id="IPR052945">
    <property type="entry name" value="Mitotic_Regulator"/>
</dbReference>
<dbReference type="HOGENOM" id="CLU_1590433_0_0_1"/>
<dbReference type="SMART" id="SM00671">
    <property type="entry name" value="SEL1"/>
    <property type="match status" value="3"/>
</dbReference>
<dbReference type="SUPFAM" id="SSF81901">
    <property type="entry name" value="HCP-like"/>
    <property type="match status" value="1"/>
</dbReference>
<gene>
    <name evidence="1" type="ORF">O9G_006292</name>
</gene>
<sequence>MTLFKDRKRIEYLFNDVQSAWNELLVNVTLEMADHSSKQAKIASGNIAKIALAAGHPDWEILDQSQAEQFCVQGDKFLFGYGVKQSYETAFKRYLAAAKFGYSEAANMVATMFENGLGREPDLPSAIYWYREAGNKGHADACNHLGRLYETGKGVQLDLAKATEWYIQA</sequence>
<dbReference type="PANTHER" id="PTHR43628">
    <property type="entry name" value="ACTIVATOR OF C KINASE PROTEIN 1-RELATED"/>
    <property type="match status" value="1"/>
</dbReference>
<dbReference type="AlphaFoldDB" id="A0A075APQ8"/>
<feature type="non-terminal residue" evidence="1">
    <location>
        <position position="169"/>
    </location>
</feature>
<proteinExistence type="predicted"/>
<organism evidence="1 2">
    <name type="scientific">Rozella allomycis (strain CSF55)</name>
    <dbReference type="NCBI Taxonomy" id="988480"/>
    <lineage>
        <taxon>Eukaryota</taxon>
        <taxon>Fungi</taxon>
        <taxon>Fungi incertae sedis</taxon>
        <taxon>Cryptomycota</taxon>
        <taxon>Cryptomycota incertae sedis</taxon>
        <taxon>Rozella</taxon>
    </lineage>
</organism>
<dbReference type="Pfam" id="PF08238">
    <property type="entry name" value="Sel1"/>
    <property type="match status" value="3"/>
</dbReference>
<dbReference type="STRING" id="988480.A0A075APQ8"/>
<dbReference type="EMBL" id="KE561187">
    <property type="protein sequence ID" value="EPZ32068.1"/>
    <property type="molecule type" value="Genomic_DNA"/>
</dbReference>
<evidence type="ECO:0000313" key="1">
    <source>
        <dbReference type="EMBL" id="EPZ32068.1"/>
    </source>
</evidence>
<protein>
    <submittedName>
        <fullName evidence="1">Tetratricopeptide-like helical domain-containing protein</fullName>
    </submittedName>
</protein>
<dbReference type="InterPro" id="IPR006597">
    <property type="entry name" value="Sel1-like"/>
</dbReference>